<evidence type="ECO:0000313" key="2">
    <source>
        <dbReference type="Proteomes" id="UP001221142"/>
    </source>
</evidence>
<gene>
    <name evidence="1" type="ORF">FB45DRAFT_34403</name>
</gene>
<proteinExistence type="predicted"/>
<reference evidence="1" key="1">
    <citation type="submission" date="2023-03" db="EMBL/GenBank/DDBJ databases">
        <title>Massive genome expansion in bonnet fungi (Mycena s.s.) driven by repeated elements and novel gene families across ecological guilds.</title>
        <authorList>
            <consortium name="Lawrence Berkeley National Laboratory"/>
            <person name="Harder C.B."/>
            <person name="Miyauchi S."/>
            <person name="Viragh M."/>
            <person name="Kuo A."/>
            <person name="Thoen E."/>
            <person name="Andreopoulos B."/>
            <person name="Lu D."/>
            <person name="Skrede I."/>
            <person name="Drula E."/>
            <person name="Henrissat B."/>
            <person name="Morin E."/>
            <person name="Kohler A."/>
            <person name="Barry K."/>
            <person name="LaButti K."/>
            <person name="Morin E."/>
            <person name="Salamov A."/>
            <person name="Lipzen A."/>
            <person name="Mereny Z."/>
            <person name="Hegedus B."/>
            <person name="Baldrian P."/>
            <person name="Stursova M."/>
            <person name="Weitz H."/>
            <person name="Taylor A."/>
            <person name="Grigoriev I.V."/>
            <person name="Nagy L.G."/>
            <person name="Martin F."/>
            <person name="Kauserud H."/>
        </authorList>
    </citation>
    <scope>NUCLEOTIDE SEQUENCE</scope>
    <source>
        <strain evidence="1">9284</strain>
    </source>
</reference>
<name>A0AAD7CL46_9AGAR</name>
<protein>
    <submittedName>
        <fullName evidence="1">Uncharacterized protein</fullName>
    </submittedName>
</protein>
<dbReference type="AlphaFoldDB" id="A0AAD7CL46"/>
<evidence type="ECO:0000313" key="1">
    <source>
        <dbReference type="EMBL" id="KAJ7651294.1"/>
    </source>
</evidence>
<organism evidence="1 2">
    <name type="scientific">Roridomyces roridus</name>
    <dbReference type="NCBI Taxonomy" id="1738132"/>
    <lineage>
        <taxon>Eukaryota</taxon>
        <taxon>Fungi</taxon>
        <taxon>Dikarya</taxon>
        <taxon>Basidiomycota</taxon>
        <taxon>Agaricomycotina</taxon>
        <taxon>Agaricomycetes</taxon>
        <taxon>Agaricomycetidae</taxon>
        <taxon>Agaricales</taxon>
        <taxon>Marasmiineae</taxon>
        <taxon>Mycenaceae</taxon>
        <taxon>Roridomyces</taxon>
    </lineage>
</organism>
<sequence length="247" mass="27981">MMAGGVSNQRHYTEIVSSYLGGLTRLFFQWISQANHIFKRLGVVSKYEDYAVVDSVQVTFYMLNTAEHCAQDVSPRYFFLCPLEDFSRTQNSFALPENLWFWSFDPSGNTRFTGKDAANHGFPPVKVDMEIWLHSWDASVYDALRKVHSAKGFDPDSQEVAIHLGYPLCQLGSEEEETFAYVDEEPQILDQTGCEDTRDIGEIRLNASSTIPEDPVAPSAEMESDNKASGLLNFFRNWETPQFGSLC</sequence>
<comment type="caution">
    <text evidence="1">The sequence shown here is derived from an EMBL/GenBank/DDBJ whole genome shotgun (WGS) entry which is preliminary data.</text>
</comment>
<keyword evidence="2" id="KW-1185">Reference proteome</keyword>
<dbReference type="Proteomes" id="UP001221142">
    <property type="component" value="Unassembled WGS sequence"/>
</dbReference>
<dbReference type="EMBL" id="JARKIF010000001">
    <property type="protein sequence ID" value="KAJ7651294.1"/>
    <property type="molecule type" value="Genomic_DNA"/>
</dbReference>
<accession>A0AAD7CL46</accession>